<dbReference type="STRING" id="655015.B1812_14655"/>
<feature type="transmembrane region" description="Helical" evidence="6">
    <location>
        <begin position="114"/>
        <end position="143"/>
    </location>
</feature>
<dbReference type="GO" id="GO:0000155">
    <property type="term" value="F:phosphorelay sensor kinase activity"/>
    <property type="evidence" value="ECO:0007669"/>
    <property type="project" value="InterPro"/>
</dbReference>
<keyword evidence="4" id="KW-0808">Transferase</keyword>
<dbReference type="InterPro" id="IPR036097">
    <property type="entry name" value="HisK_dim/P_sf"/>
</dbReference>
<keyword evidence="6" id="KW-1133">Transmembrane helix</keyword>
<dbReference type="InterPro" id="IPR005467">
    <property type="entry name" value="His_kinase_dom"/>
</dbReference>
<dbReference type="SMART" id="SM00387">
    <property type="entry name" value="HATPase_c"/>
    <property type="match status" value="1"/>
</dbReference>
<evidence type="ECO:0000256" key="6">
    <source>
        <dbReference type="SAM" id="Phobius"/>
    </source>
</evidence>
<comment type="catalytic activity">
    <reaction evidence="1">
        <text>ATP + protein L-histidine = ADP + protein N-phospho-L-histidine.</text>
        <dbReference type="EC" id="2.7.13.3"/>
    </reaction>
</comment>
<dbReference type="EC" id="2.7.13.3" evidence="2"/>
<dbReference type="GO" id="GO:0005886">
    <property type="term" value="C:plasma membrane"/>
    <property type="evidence" value="ECO:0007669"/>
    <property type="project" value="TreeGrafter"/>
</dbReference>
<gene>
    <name evidence="8" type="ORF">B1812_14655</name>
</gene>
<dbReference type="SUPFAM" id="SSF55874">
    <property type="entry name" value="ATPase domain of HSP90 chaperone/DNA topoisomerase II/histidine kinase"/>
    <property type="match status" value="1"/>
</dbReference>
<keyword evidence="6" id="KW-0472">Membrane</keyword>
<dbReference type="Gene3D" id="3.30.450.20">
    <property type="entry name" value="PAS domain"/>
    <property type="match status" value="1"/>
</dbReference>
<keyword evidence="9" id="KW-1185">Reference proteome</keyword>
<keyword evidence="6" id="KW-0812">Transmembrane</keyword>
<name>A0A1W6MWZ7_9HYPH</name>
<dbReference type="GO" id="GO:0009927">
    <property type="term" value="F:histidine phosphotransfer kinase activity"/>
    <property type="evidence" value="ECO:0007669"/>
    <property type="project" value="TreeGrafter"/>
</dbReference>
<feature type="transmembrane region" description="Helical" evidence="6">
    <location>
        <begin position="32"/>
        <end position="55"/>
    </location>
</feature>
<organism evidence="8 9">
    <name type="scientific">Methylocystis bryophila</name>
    <dbReference type="NCBI Taxonomy" id="655015"/>
    <lineage>
        <taxon>Bacteria</taxon>
        <taxon>Pseudomonadati</taxon>
        <taxon>Pseudomonadota</taxon>
        <taxon>Alphaproteobacteria</taxon>
        <taxon>Hyphomicrobiales</taxon>
        <taxon>Methylocystaceae</taxon>
        <taxon>Methylocystis</taxon>
    </lineage>
</organism>
<dbReference type="CDD" id="cd16922">
    <property type="entry name" value="HATPase_EvgS-ArcB-TorS-like"/>
    <property type="match status" value="1"/>
</dbReference>
<dbReference type="SUPFAM" id="SSF55785">
    <property type="entry name" value="PYP-like sensor domain (PAS domain)"/>
    <property type="match status" value="1"/>
</dbReference>
<dbReference type="InterPro" id="IPR000014">
    <property type="entry name" value="PAS"/>
</dbReference>
<evidence type="ECO:0000256" key="3">
    <source>
        <dbReference type="ARBA" id="ARBA00022553"/>
    </source>
</evidence>
<evidence type="ECO:0000259" key="7">
    <source>
        <dbReference type="PROSITE" id="PS50109"/>
    </source>
</evidence>
<evidence type="ECO:0000313" key="8">
    <source>
        <dbReference type="EMBL" id="ARN82112.1"/>
    </source>
</evidence>
<dbReference type="PROSITE" id="PS50109">
    <property type="entry name" value="HIS_KIN"/>
    <property type="match status" value="1"/>
</dbReference>
<evidence type="ECO:0000256" key="5">
    <source>
        <dbReference type="ARBA" id="ARBA00022777"/>
    </source>
</evidence>
<reference evidence="8 9" key="1">
    <citation type="submission" date="2017-02" db="EMBL/GenBank/DDBJ databases">
        <authorList>
            <person name="Peterson S.W."/>
        </authorList>
    </citation>
    <scope>NUCLEOTIDE SEQUENCE [LARGE SCALE GENOMIC DNA]</scope>
    <source>
        <strain evidence="8 9">S285</strain>
    </source>
</reference>
<dbReference type="FunFam" id="3.30.565.10:FF:000006">
    <property type="entry name" value="Sensor histidine kinase WalK"/>
    <property type="match status" value="1"/>
</dbReference>
<sequence length="603" mass="63837">MKSLNAPTWLEQLAPDHGAEDAVSRERQKLFILLRLVAGGGALLLAPLYLLLIGLPTPQHLSLFILSLTPFVAIGVLKRTGDLSFAQNVSISGWSALAVGVCLSAKGFEPVAGLLLTVALIEAALALDAIVVGAVACAGLVLVAIHAGLPLFGDIALSPGRLDIALAGAPLLCYAALLASGGVLVERARTRADRRNARDLGLLTAAIGDIVAYFDRRGAATSVLGEKHRAYGLEPNDLLGRGFLQRVHMADRPAFLALGAQAAADGEPSQATLRILVNRPDRDGGVHFLRFEARAYPMSAAEGCADEDSGAFVCVFRDATAATRAEEEIAAAQRESKLAQTAKTRFLATVSHELRTPLNAIIGFAEMLANPELEMRPQEARKRSEYARIISESGRRLHEVVNTIIDISKIESGAMQILIEPFSLSALMDQCCDTLRAKAADREITLVCNHPPQSEDVWADRRACKQILVSLLSNAIKFTPPSGRVSLSLAIEGAHYAISVKDTGVGISPADIARLGEPFFQASASDDRAFEGAGLGLAVVRGLVGLHGGRIGIESAPRVGTTVTVRLPQDCRNSGKTRAPVKIETVQRHAGGGDRSGAVKKIA</sequence>
<dbReference type="EMBL" id="CP019948">
    <property type="protein sequence ID" value="ARN82112.1"/>
    <property type="molecule type" value="Genomic_DNA"/>
</dbReference>
<dbReference type="CDD" id="cd00082">
    <property type="entry name" value="HisKA"/>
    <property type="match status" value="1"/>
</dbReference>
<dbReference type="Pfam" id="PF00512">
    <property type="entry name" value="HisKA"/>
    <property type="match status" value="1"/>
</dbReference>
<dbReference type="InterPro" id="IPR004358">
    <property type="entry name" value="Sig_transdc_His_kin-like_C"/>
</dbReference>
<protein>
    <recommendedName>
        <fullName evidence="2">histidine kinase</fullName>
        <ecNumber evidence="2">2.7.13.3</ecNumber>
    </recommendedName>
</protein>
<dbReference type="InterPro" id="IPR035965">
    <property type="entry name" value="PAS-like_dom_sf"/>
</dbReference>
<dbReference type="SMART" id="SM00388">
    <property type="entry name" value="HisKA"/>
    <property type="match status" value="1"/>
</dbReference>
<dbReference type="PANTHER" id="PTHR43047:SF72">
    <property type="entry name" value="OSMOSENSING HISTIDINE PROTEIN KINASE SLN1"/>
    <property type="match status" value="1"/>
</dbReference>
<evidence type="ECO:0000256" key="4">
    <source>
        <dbReference type="ARBA" id="ARBA00022679"/>
    </source>
</evidence>
<dbReference type="Pfam" id="PF02518">
    <property type="entry name" value="HATPase_c"/>
    <property type="match status" value="1"/>
</dbReference>
<dbReference type="CDD" id="cd00130">
    <property type="entry name" value="PAS"/>
    <property type="match status" value="1"/>
</dbReference>
<keyword evidence="3" id="KW-0597">Phosphoprotein</keyword>
<proteinExistence type="predicted"/>
<accession>A0A1W6MWZ7</accession>
<feature type="transmembrane region" description="Helical" evidence="6">
    <location>
        <begin position="61"/>
        <end position="77"/>
    </location>
</feature>
<evidence type="ECO:0000256" key="1">
    <source>
        <dbReference type="ARBA" id="ARBA00000085"/>
    </source>
</evidence>
<evidence type="ECO:0000313" key="9">
    <source>
        <dbReference type="Proteomes" id="UP000193978"/>
    </source>
</evidence>
<feature type="transmembrane region" description="Helical" evidence="6">
    <location>
        <begin position="164"/>
        <end position="185"/>
    </location>
</feature>
<dbReference type="Gene3D" id="1.10.287.130">
    <property type="match status" value="1"/>
</dbReference>
<dbReference type="AlphaFoldDB" id="A0A1W6MWZ7"/>
<dbReference type="InterPro" id="IPR003661">
    <property type="entry name" value="HisK_dim/P_dom"/>
</dbReference>
<dbReference type="PANTHER" id="PTHR43047">
    <property type="entry name" value="TWO-COMPONENT HISTIDINE PROTEIN KINASE"/>
    <property type="match status" value="1"/>
</dbReference>
<keyword evidence="5" id="KW-0418">Kinase</keyword>
<dbReference type="InterPro" id="IPR003594">
    <property type="entry name" value="HATPase_dom"/>
</dbReference>
<dbReference type="Gene3D" id="3.30.565.10">
    <property type="entry name" value="Histidine kinase-like ATPase, C-terminal domain"/>
    <property type="match status" value="1"/>
</dbReference>
<dbReference type="Proteomes" id="UP000193978">
    <property type="component" value="Chromosome"/>
</dbReference>
<dbReference type="InterPro" id="IPR036890">
    <property type="entry name" value="HATPase_C_sf"/>
</dbReference>
<dbReference type="SUPFAM" id="SSF47384">
    <property type="entry name" value="Homodimeric domain of signal transducing histidine kinase"/>
    <property type="match status" value="1"/>
</dbReference>
<evidence type="ECO:0000256" key="2">
    <source>
        <dbReference type="ARBA" id="ARBA00012438"/>
    </source>
</evidence>
<dbReference type="KEGG" id="mbry:B1812_14655"/>
<feature type="domain" description="Histidine kinase" evidence="7">
    <location>
        <begin position="349"/>
        <end position="571"/>
    </location>
</feature>
<dbReference type="PRINTS" id="PR00344">
    <property type="entry name" value="BCTRLSENSOR"/>
</dbReference>
<feature type="transmembrane region" description="Helical" evidence="6">
    <location>
        <begin position="89"/>
        <end position="108"/>
    </location>
</feature>